<dbReference type="Proteomes" id="UP000677244">
    <property type="component" value="Unassembled WGS sequence"/>
</dbReference>
<dbReference type="EMBL" id="JAGHKO010000011">
    <property type="protein sequence ID" value="MBO9204023.1"/>
    <property type="molecule type" value="Genomic_DNA"/>
</dbReference>
<proteinExistence type="predicted"/>
<protein>
    <recommendedName>
        <fullName evidence="3">DUF4296 domain-containing protein</fullName>
    </recommendedName>
</protein>
<sequence length="205" mass="22253">MKKIIISGLATMAIGVAVLIGCSKKSTDVQSAALTTSENTTSATKNARLATLDLSSENGGGGLSCNCTPPKVSCSANCILSICCVCYNPATEYADCQCFFGFAYCRVVRSATARAETGTSSPKITIYNRRMQLLFRLLKSKYKAAEGLYTAYDACKGKSARVNYTESYIADNTSYETFINKYKAFVNSLTETQRETLQKEINSLK</sequence>
<evidence type="ECO:0000313" key="1">
    <source>
        <dbReference type="EMBL" id="MBO9204023.1"/>
    </source>
</evidence>
<evidence type="ECO:0000313" key="2">
    <source>
        <dbReference type="Proteomes" id="UP000677244"/>
    </source>
</evidence>
<organism evidence="1 2">
    <name type="scientific">Niastella soli</name>
    <dbReference type="NCBI Taxonomy" id="2821487"/>
    <lineage>
        <taxon>Bacteria</taxon>
        <taxon>Pseudomonadati</taxon>
        <taxon>Bacteroidota</taxon>
        <taxon>Chitinophagia</taxon>
        <taxon>Chitinophagales</taxon>
        <taxon>Chitinophagaceae</taxon>
        <taxon>Niastella</taxon>
    </lineage>
</organism>
<reference evidence="1 2" key="1">
    <citation type="submission" date="2021-03" db="EMBL/GenBank/DDBJ databases">
        <title>Assistant Professor.</title>
        <authorList>
            <person name="Huq M.A."/>
        </authorList>
    </citation>
    <scope>NUCLEOTIDE SEQUENCE [LARGE SCALE GENOMIC DNA]</scope>
    <source>
        <strain evidence="1 2">MAH-29</strain>
    </source>
</reference>
<name>A0ABS3Z1J4_9BACT</name>
<dbReference type="RefSeq" id="WP_209142187.1">
    <property type="nucleotide sequence ID" value="NZ_JAGHKO010000011.1"/>
</dbReference>
<comment type="caution">
    <text evidence="1">The sequence shown here is derived from an EMBL/GenBank/DDBJ whole genome shotgun (WGS) entry which is preliminary data.</text>
</comment>
<gene>
    <name evidence="1" type="ORF">J7I42_27300</name>
</gene>
<evidence type="ECO:0008006" key="3">
    <source>
        <dbReference type="Google" id="ProtNLM"/>
    </source>
</evidence>
<keyword evidence="2" id="KW-1185">Reference proteome</keyword>
<accession>A0ABS3Z1J4</accession>
<dbReference type="PROSITE" id="PS51257">
    <property type="entry name" value="PROKAR_LIPOPROTEIN"/>
    <property type="match status" value="1"/>
</dbReference>